<gene>
    <name evidence="2" type="ORF">g.16070</name>
</gene>
<accession>A0A1D1YNJ6</accession>
<sequence length="115" mass="12878">EEEEEEEREITCVDDHPDAGEGEEELRPLDDPEEALEDDVLRRVRGMQERVIVDKYESRGGVEEGVAEEEGKGLAVEKAAAEDEAGKGSPGEEIVVGPILELFHEGWHTTPRKRR</sequence>
<name>A0A1D1YNJ6_9ARAE</name>
<evidence type="ECO:0000313" key="2">
    <source>
        <dbReference type="EMBL" id="JAT56210.1"/>
    </source>
</evidence>
<proteinExistence type="predicted"/>
<feature type="region of interest" description="Disordered" evidence="1">
    <location>
        <begin position="1"/>
        <end position="37"/>
    </location>
</feature>
<dbReference type="EMBL" id="GDJX01011726">
    <property type="protein sequence ID" value="JAT56210.1"/>
    <property type="molecule type" value="Transcribed_RNA"/>
</dbReference>
<evidence type="ECO:0000256" key="1">
    <source>
        <dbReference type="SAM" id="MobiDB-lite"/>
    </source>
</evidence>
<feature type="compositionally biased region" description="Basic and acidic residues" evidence="1">
    <location>
        <begin position="9"/>
        <end position="30"/>
    </location>
</feature>
<dbReference type="AlphaFoldDB" id="A0A1D1YNJ6"/>
<feature type="non-terminal residue" evidence="2">
    <location>
        <position position="1"/>
    </location>
</feature>
<organism evidence="2">
    <name type="scientific">Anthurium amnicola</name>
    <dbReference type="NCBI Taxonomy" id="1678845"/>
    <lineage>
        <taxon>Eukaryota</taxon>
        <taxon>Viridiplantae</taxon>
        <taxon>Streptophyta</taxon>
        <taxon>Embryophyta</taxon>
        <taxon>Tracheophyta</taxon>
        <taxon>Spermatophyta</taxon>
        <taxon>Magnoliopsida</taxon>
        <taxon>Liliopsida</taxon>
        <taxon>Araceae</taxon>
        <taxon>Pothoideae</taxon>
        <taxon>Potheae</taxon>
        <taxon>Anthurium</taxon>
    </lineage>
</organism>
<protein>
    <submittedName>
        <fullName evidence="2">Uncharacterized protein</fullName>
    </submittedName>
</protein>
<reference evidence="2" key="1">
    <citation type="submission" date="2015-07" db="EMBL/GenBank/DDBJ databases">
        <title>Transcriptome Assembly of Anthurium amnicola.</title>
        <authorList>
            <person name="Suzuki J."/>
        </authorList>
    </citation>
    <scope>NUCLEOTIDE SEQUENCE</scope>
</reference>